<comment type="subcellular location">
    <subcellularLocation>
        <location evidence="1">Membrane</location>
        <topology evidence="1">Single-pass membrane protein</topology>
    </subcellularLocation>
</comment>
<dbReference type="Pfam" id="PF13947">
    <property type="entry name" value="GUB_WAK_bind"/>
    <property type="match status" value="1"/>
</dbReference>
<dbReference type="Pfam" id="PF14380">
    <property type="entry name" value="WAK_assoc"/>
    <property type="match status" value="1"/>
</dbReference>
<dbReference type="GO" id="GO:0016020">
    <property type="term" value="C:membrane"/>
    <property type="evidence" value="ECO:0007669"/>
    <property type="project" value="UniProtKB-SubCell"/>
</dbReference>
<evidence type="ECO:0000313" key="12">
    <source>
        <dbReference type="Proteomes" id="UP000626092"/>
    </source>
</evidence>
<evidence type="ECO:0000256" key="7">
    <source>
        <dbReference type="SAM" id="Phobius"/>
    </source>
</evidence>
<sequence length="305" mass="33569">MASLSQHLPSLLVLLNLLDAATNGDSVKPAIPACRSFDCGNSQIIGYPFWQLGNQDEHCGYPGLAVSCYGQQPLLHLFDHLYQVKKISYPENTLIATFRDLSDGSKCPMAPHDVKLNSSRFLNYTTGAKMVKCFYNCTLYPPSLPDIECLRYGLKRSYAFMEGAIPEFDWRKYCEGTVRVPVAVKTGNRRDGLSGDDFGRALKEGFELGWRSPESGCRSCEASGGFCGFGNGPNLKPFCFCNDGKRYDVCGDKGDVTLAFEPDYIAIGALICGGLIIAAMVFYIVQKKRISLQKHAFSRIPTGGK</sequence>
<protein>
    <recommendedName>
        <fullName evidence="2">non-specific serine/threonine protein kinase</fullName>
        <ecNumber evidence="2">2.7.11.1</ecNumber>
    </recommendedName>
</protein>
<evidence type="ECO:0000256" key="8">
    <source>
        <dbReference type="SAM" id="SignalP"/>
    </source>
</evidence>
<feature type="domain" description="Wall-associated receptor kinase galacturonan-binding" evidence="9">
    <location>
        <begin position="34"/>
        <end position="94"/>
    </location>
</feature>
<keyword evidence="7" id="KW-1133">Transmembrane helix</keyword>
<evidence type="ECO:0000256" key="1">
    <source>
        <dbReference type="ARBA" id="ARBA00004167"/>
    </source>
</evidence>
<evidence type="ECO:0000256" key="6">
    <source>
        <dbReference type="ARBA" id="ARBA00048679"/>
    </source>
</evidence>
<dbReference type="EC" id="2.7.11.1" evidence="2"/>
<dbReference type="InterPro" id="IPR032872">
    <property type="entry name" value="WAK_assoc_C"/>
</dbReference>
<feature type="signal peptide" evidence="8">
    <location>
        <begin position="1"/>
        <end position="24"/>
    </location>
</feature>
<evidence type="ECO:0000259" key="9">
    <source>
        <dbReference type="Pfam" id="PF13947"/>
    </source>
</evidence>
<dbReference type="GO" id="GO:0004674">
    <property type="term" value="F:protein serine/threonine kinase activity"/>
    <property type="evidence" value="ECO:0007669"/>
    <property type="project" value="UniProtKB-EC"/>
</dbReference>
<reference evidence="11" key="1">
    <citation type="submission" date="2019-11" db="EMBL/GenBank/DDBJ databases">
        <authorList>
            <person name="Liu Y."/>
            <person name="Hou J."/>
            <person name="Li T.-Q."/>
            <person name="Guan C.-H."/>
            <person name="Wu X."/>
            <person name="Wu H.-Z."/>
            <person name="Ling F."/>
            <person name="Zhang R."/>
            <person name="Shi X.-G."/>
            <person name="Ren J.-P."/>
            <person name="Chen E.-F."/>
            <person name="Sun J.-M."/>
        </authorList>
    </citation>
    <scope>NUCLEOTIDE SEQUENCE</scope>
    <source>
        <strain evidence="11">Adult_tree_wgs_1</strain>
        <tissue evidence="11">Leaves</tissue>
    </source>
</reference>
<gene>
    <name evidence="11" type="ORF">RHSIM_Rhsim04G0238600</name>
</gene>
<dbReference type="EMBL" id="WJXA01000004">
    <property type="protein sequence ID" value="KAF7144469.1"/>
    <property type="molecule type" value="Genomic_DNA"/>
</dbReference>
<dbReference type="PANTHER" id="PTHR33138">
    <property type="entry name" value="OS01G0690200 PROTEIN"/>
    <property type="match status" value="1"/>
</dbReference>
<comment type="caution">
    <text evidence="11">The sequence shown here is derived from an EMBL/GenBank/DDBJ whole genome shotgun (WGS) entry which is preliminary data.</text>
</comment>
<organism evidence="11 12">
    <name type="scientific">Rhododendron simsii</name>
    <name type="common">Sims's rhododendron</name>
    <dbReference type="NCBI Taxonomy" id="118357"/>
    <lineage>
        <taxon>Eukaryota</taxon>
        <taxon>Viridiplantae</taxon>
        <taxon>Streptophyta</taxon>
        <taxon>Embryophyta</taxon>
        <taxon>Tracheophyta</taxon>
        <taxon>Spermatophyta</taxon>
        <taxon>Magnoliopsida</taxon>
        <taxon>eudicotyledons</taxon>
        <taxon>Gunneridae</taxon>
        <taxon>Pentapetalae</taxon>
        <taxon>asterids</taxon>
        <taxon>Ericales</taxon>
        <taxon>Ericaceae</taxon>
        <taxon>Ericoideae</taxon>
        <taxon>Rhodoreae</taxon>
        <taxon>Rhododendron</taxon>
    </lineage>
</organism>
<evidence type="ECO:0000313" key="11">
    <source>
        <dbReference type="EMBL" id="KAF7144469.1"/>
    </source>
</evidence>
<keyword evidence="7" id="KW-0472">Membrane</keyword>
<name>A0A834H2V6_RHOSS</name>
<accession>A0A834H2V6</accession>
<comment type="catalytic activity">
    <reaction evidence="5">
        <text>L-threonyl-[protein] + ATP = O-phospho-L-threonyl-[protein] + ADP + H(+)</text>
        <dbReference type="Rhea" id="RHEA:46608"/>
        <dbReference type="Rhea" id="RHEA-COMP:11060"/>
        <dbReference type="Rhea" id="RHEA-COMP:11605"/>
        <dbReference type="ChEBI" id="CHEBI:15378"/>
        <dbReference type="ChEBI" id="CHEBI:30013"/>
        <dbReference type="ChEBI" id="CHEBI:30616"/>
        <dbReference type="ChEBI" id="CHEBI:61977"/>
        <dbReference type="ChEBI" id="CHEBI:456216"/>
        <dbReference type="EC" id="2.7.11.1"/>
    </reaction>
</comment>
<feature type="transmembrane region" description="Helical" evidence="7">
    <location>
        <begin position="264"/>
        <end position="285"/>
    </location>
</feature>
<evidence type="ECO:0000256" key="2">
    <source>
        <dbReference type="ARBA" id="ARBA00012513"/>
    </source>
</evidence>
<dbReference type="GO" id="GO:0030247">
    <property type="term" value="F:polysaccharide binding"/>
    <property type="evidence" value="ECO:0007669"/>
    <property type="project" value="InterPro"/>
</dbReference>
<dbReference type="PANTHER" id="PTHR33138:SF51">
    <property type="entry name" value="WALL-ASSOCIATED RECEPTOR KINASE GALACTURONAN-BINDING DOMAIN-CONTAINING PROTEIN"/>
    <property type="match status" value="1"/>
</dbReference>
<dbReference type="Proteomes" id="UP000626092">
    <property type="component" value="Unassembled WGS sequence"/>
</dbReference>
<keyword evidence="12" id="KW-1185">Reference proteome</keyword>
<keyword evidence="4" id="KW-0325">Glycoprotein</keyword>
<evidence type="ECO:0000256" key="4">
    <source>
        <dbReference type="ARBA" id="ARBA00023180"/>
    </source>
</evidence>
<keyword evidence="7" id="KW-0812">Transmembrane</keyword>
<feature type="domain" description="Wall-associated receptor kinase C-terminal" evidence="10">
    <location>
        <begin position="156"/>
        <end position="244"/>
    </location>
</feature>
<evidence type="ECO:0000256" key="5">
    <source>
        <dbReference type="ARBA" id="ARBA00047899"/>
    </source>
</evidence>
<comment type="catalytic activity">
    <reaction evidence="6">
        <text>L-seryl-[protein] + ATP = O-phospho-L-seryl-[protein] + ADP + H(+)</text>
        <dbReference type="Rhea" id="RHEA:17989"/>
        <dbReference type="Rhea" id="RHEA-COMP:9863"/>
        <dbReference type="Rhea" id="RHEA-COMP:11604"/>
        <dbReference type="ChEBI" id="CHEBI:15378"/>
        <dbReference type="ChEBI" id="CHEBI:29999"/>
        <dbReference type="ChEBI" id="CHEBI:30616"/>
        <dbReference type="ChEBI" id="CHEBI:83421"/>
        <dbReference type="ChEBI" id="CHEBI:456216"/>
        <dbReference type="EC" id="2.7.11.1"/>
    </reaction>
</comment>
<dbReference type="AlphaFoldDB" id="A0A834H2V6"/>
<keyword evidence="3 8" id="KW-0732">Signal</keyword>
<evidence type="ECO:0000259" key="10">
    <source>
        <dbReference type="Pfam" id="PF14380"/>
    </source>
</evidence>
<proteinExistence type="predicted"/>
<dbReference type="OrthoDB" id="635050at2759"/>
<evidence type="ECO:0000256" key="3">
    <source>
        <dbReference type="ARBA" id="ARBA00022729"/>
    </source>
</evidence>
<feature type="chain" id="PRO_5033003258" description="non-specific serine/threonine protein kinase" evidence="8">
    <location>
        <begin position="25"/>
        <end position="305"/>
    </location>
</feature>
<dbReference type="InterPro" id="IPR025287">
    <property type="entry name" value="WAK_GUB"/>
</dbReference>